<evidence type="ECO:0000259" key="1">
    <source>
        <dbReference type="PROSITE" id="PS51934"/>
    </source>
</evidence>
<proteinExistence type="predicted"/>
<dbReference type="Pfam" id="PF04970">
    <property type="entry name" value="LRAT"/>
    <property type="match status" value="1"/>
</dbReference>
<dbReference type="RefSeq" id="WP_171605784.1">
    <property type="nucleotide sequence ID" value="NZ_WHPF01000001.1"/>
</dbReference>
<dbReference type="EMBL" id="WHPF01000001">
    <property type="protein sequence ID" value="NNV53866.1"/>
    <property type="molecule type" value="Genomic_DNA"/>
</dbReference>
<evidence type="ECO:0000313" key="3">
    <source>
        <dbReference type="Proteomes" id="UP000598971"/>
    </source>
</evidence>
<keyword evidence="3" id="KW-1185">Reference proteome</keyword>
<dbReference type="PROSITE" id="PS51934">
    <property type="entry name" value="LRAT"/>
    <property type="match status" value="1"/>
</dbReference>
<dbReference type="AlphaFoldDB" id="A0A8J8FDG3"/>
<reference evidence="2" key="1">
    <citation type="submission" date="2019-10" db="EMBL/GenBank/DDBJ databases">
        <title>Draft genome sequence of Panacibacter sp. KCS-6.</title>
        <authorList>
            <person name="Yim K.J."/>
        </authorList>
    </citation>
    <scope>NUCLEOTIDE SEQUENCE</scope>
    <source>
        <strain evidence="2">KCS-6</strain>
    </source>
</reference>
<dbReference type="InterPro" id="IPR007053">
    <property type="entry name" value="LRAT_dom"/>
</dbReference>
<gene>
    <name evidence="2" type="ORF">GD597_00250</name>
</gene>
<name>A0A8J8FDG3_9BACT</name>
<dbReference type="Proteomes" id="UP000598971">
    <property type="component" value="Unassembled WGS sequence"/>
</dbReference>
<protein>
    <recommendedName>
        <fullName evidence="1">LRAT domain-containing protein</fullName>
    </recommendedName>
</protein>
<accession>A0A8J8FDG3</accession>
<comment type="caution">
    <text evidence="2">The sequence shown here is derived from an EMBL/GenBank/DDBJ whole genome shotgun (WGS) entry which is preliminary data.</text>
</comment>
<organism evidence="2 3">
    <name type="scientific">Limnovirga soli</name>
    <dbReference type="NCBI Taxonomy" id="2656915"/>
    <lineage>
        <taxon>Bacteria</taxon>
        <taxon>Pseudomonadati</taxon>
        <taxon>Bacteroidota</taxon>
        <taxon>Chitinophagia</taxon>
        <taxon>Chitinophagales</taxon>
        <taxon>Chitinophagaceae</taxon>
        <taxon>Limnovirga</taxon>
    </lineage>
</organism>
<feature type="domain" description="LRAT" evidence="1">
    <location>
        <begin position="17"/>
        <end position="117"/>
    </location>
</feature>
<dbReference type="Gene3D" id="3.90.1720.10">
    <property type="entry name" value="endopeptidase domain like (from Nostoc punctiforme)"/>
    <property type="match status" value="1"/>
</dbReference>
<sequence>MTYSNLYGLQSGDRIIEPLFSTGILKHHAVYLGSTPEGVELIAENTKINGVHIIKASDYFLKVKKIDRIEKFKGTYTERKVIVQRALKLAGKPYSLLNYNCESFANDIIIGKAISKQADIAYLGIIALLILGLISND</sequence>
<evidence type="ECO:0000313" key="2">
    <source>
        <dbReference type="EMBL" id="NNV53866.1"/>
    </source>
</evidence>